<dbReference type="EMBL" id="CP061379">
    <property type="protein sequence ID" value="QPF90016.1"/>
    <property type="molecule type" value="Genomic_DNA"/>
</dbReference>
<dbReference type="SUPFAM" id="SSF54427">
    <property type="entry name" value="NTF2-like"/>
    <property type="match status" value="1"/>
</dbReference>
<evidence type="ECO:0000313" key="1">
    <source>
        <dbReference type="EMBL" id="QPF90016.1"/>
    </source>
</evidence>
<proteinExistence type="predicted"/>
<gene>
    <name evidence="1" type="ORF">IC761_26415</name>
</gene>
<evidence type="ECO:0008006" key="3">
    <source>
        <dbReference type="Google" id="ProtNLM"/>
    </source>
</evidence>
<keyword evidence="2" id="KW-1185">Reference proteome</keyword>
<name>A0A7S9GYN3_9BRAD</name>
<accession>A0A7S9GYN3</accession>
<evidence type="ECO:0000313" key="2">
    <source>
        <dbReference type="Proteomes" id="UP000594621"/>
    </source>
</evidence>
<sequence length="147" mass="16240">MSNQLAVDVEAFFQTYCTAFEALDTDAIADCVAYPSHIVSDSDEVTLIAIANRQQCLATMSRVVELHRQLGAPSGRIHDLSILELSPRLVQASLRMDVRDRASNPLYDFQATYSLAKIAGAWRIVAIAHNQIPRLLRCIAQRQPSAA</sequence>
<dbReference type="Gene3D" id="3.10.450.50">
    <property type="match status" value="1"/>
</dbReference>
<protein>
    <recommendedName>
        <fullName evidence="3">SnoaL-like domain-containing protein</fullName>
    </recommendedName>
</protein>
<dbReference type="Proteomes" id="UP000594621">
    <property type="component" value="Chromosome"/>
</dbReference>
<dbReference type="InterPro" id="IPR032710">
    <property type="entry name" value="NTF2-like_dom_sf"/>
</dbReference>
<reference evidence="1 2" key="1">
    <citation type="submission" date="2020-09" db="EMBL/GenBank/DDBJ databases">
        <title>Complete genomes of bradyrhizobia occurring on native shrubby legumes in Australia.</title>
        <authorList>
            <person name="Lafay B."/>
        </authorList>
    </citation>
    <scope>NUCLEOTIDE SEQUENCE [LARGE SCALE GENOMIC DNA]</scope>
    <source>
        <strain evidence="1 2">BDV5040</strain>
    </source>
</reference>
<dbReference type="AlphaFoldDB" id="A0A7S9GYN3"/>
<dbReference type="RefSeq" id="WP_195799612.1">
    <property type="nucleotide sequence ID" value="NZ_CP061379.1"/>
</dbReference>
<dbReference type="KEGG" id="bcou:IC761_26415"/>
<organism evidence="1 2">
    <name type="scientific">Bradyrhizobium commune</name>
    <dbReference type="NCBI Taxonomy" id="83627"/>
    <lineage>
        <taxon>Bacteria</taxon>
        <taxon>Pseudomonadati</taxon>
        <taxon>Pseudomonadota</taxon>
        <taxon>Alphaproteobacteria</taxon>
        <taxon>Hyphomicrobiales</taxon>
        <taxon>Nitrobacteraceae</taxon>
        <taxon>Bradyrhizobium</taxon>
    </lineage>
</organism>